<reference evidence="1 2" key="1">
    <citation type="journal article" date="2021" name="J. Hered.">
        <title>A chromosome-level genome assembly of the parasitoid wasp, Cotesia glomerata (Hymenoptera: Braconidae).</title>
        <authorList>
            <person name="Pinto B.J."/>
            <person name="Weis J.J."/>
            <person name="Gamble T."/>
            <person name="Ode P.J."/>
            <person name="Paul R."/>
            <person name="Zaspel J.M."/>
        </authorList>
    </citation>
    <scope>NUCLEOTIDE SEQUENCE [LARGE SCALE GENOMIC DNA]</scope>
    <source>
        <strain evidence="1">CgM1</strain>
    </source>
</reference>
<accession>A0AAV7IME1</accession>
<evidence type="ECO:0000313" key="2">
    <source>
        <dbReference type="Proteomes" id="UP000826195"/>
    </source>
</evidence>
<comment type="caution">
    <text evidence="1">The sequence shown here is derived from an EMBL/GenBank/DDBJ whole genome shotgun (WGS) entry which is preliminary data.</text>
</comment>
<dbReference type="Proteomes" id="UP000826195">
    <property type="component" value="Unassembled WGS sequence"/>
</dbReference>
<protein>
    <submittedName>
        <fullName evidence="1">Uncharacterized protein</fullName>
    </submittedName>
</protein>
<name>A0AAV7IME1_COTGL</name>
<dbReference type="AlphaFoldDB" id="A0AAV7IME1"/>
<sequence>MTLNRSHLTKARRWVIVYCSISQRLRSIGYWTFIVHKIRIIPSYVQIQARFIELNLKCQQNPHQQHNNNWLVVKWKFSAGTVDILQRNWGDAAIYKLSAQIGSTEMQPVTLFSTQYNRNSDRTCGMEIKHRLSDAARLDFERIIGIRVINPTERAEVCKARGHVIFALNQ</sequence>
<keyword evidence="2" id="KW-1185">Reference proteome</keyword>
<gene>
    <name evidence="1" type="ORF">KQX54_004185</name>
</gene>
<dbReference type="EMBL" id="JAHXZJ010001119">
    <property type="protein sequence ID" value="KAH0553775.1"/>
    <property type="molecule type" value="Genomic_DNA"/>
</dbReference>
<organism evidence="1 2">
    <name type="scientific">Cotesia glomerata</name>
    <name type="common">Lepidopteran parasitic wasp</name>
    <name type="synonym">Apanteles glomeratus</name>
    <dbReference type="NCBI Taxonomy" id="32391"/>
    <lineage>
        <taxon>Eukaryota</taxon>
        <taxon>Metazoa</taxon>
        <taxon>Ecdysozoa</taxon>
        <taxon>Arthropoda</taxon>
        <taxon>Hexapoda</taxon>
        <taxon>Insecta</taxon>
        <taxon>Pterygota</taxon>
        <taxon>Neoptera</taxon>
        <taxon>Endopterygota</taxon>
        <taxon>Hymenoptera</taxon>
        <taxon>Apocrita</taxon>
        <taxon>Ichneumonoidea</taxon>
        <taxon>Braconidae</taxon>
        <taxon>Microgastrinae</taxon>
        <taxon>Cotesia</taxon>
    </lineage>
</organism>
<evidence type="ECO:0000313" key="1">
    <source>
        <dbReference type="EMBL" id="KAH0553775.1"/>
    </source>
</evidence>
<proteinExistence type="predicted"/>